<dbReference type="EMBL" id="CP005986">
    <property type="protein sequence ID" value="AIA55678.1"/>
    <property type="molecule type" value="Genomic_DNA"/>
</dbReference>
<keyword evidence="1" id="KW-0812">Transmembrane</keyword>
<dbReference type="AlphaFoldDB" id="A0A059ZW50"/>
<feature type="transmembrane region" description="Helical" evidence="1">
    <location>
        <begin position="6"/>
        <end position="22"/>
    </location>
</feature>
<organism evidence="2 3">
    <name type="scientific">Acidithiobacillus caldus (strain ATCC 51756 / DSM 8584 / KU)</name>
    <dbReference type="NCBI Taxonomy" id="637389"/>
    <lineage>
        <taxon>Bacteria</taxon>
        <taxon>Pseudomonadati</taxon>
        <taxon>Pseudomonadota</taxon>
        <taxon>Acidithiobacillia</taxon>
        <taxon>Acidithiobacillales</taxon>
        <taxon>Acidithiobacillaceae</taxon>
        <taxon>Acidithiobacillus</taxon>
    </lineage>
</organism>
<dbReference type="RefSeq" id="WP_004872876.1">
    <property type="nucleotide sequence ID" value="NZ_JAAOMK010000077.1"/>
</dbReference>
<dbReference type="KEGG" id="acz:Acaty_c1819"/>
<accession>A0A059ZW50</accession>
<reference evidence="2 3" key="1">
    <citation type="journal article" date="2009" name="J. Bacteriol.">
        <title>Draft genome sequence of the extremely acidophilic bacterium Acidithiobacillus caldus ATCC 51756 reveals metabolic versatility in the genus Acidithiobacillus.</title>
        <authorList>
            <person name="Valdes J."/>
            <person name="Quatrini R."/>
            <person name="Hallberg K."/>
            <person name="Dopson M."/>
            <person name="Valenzuela P.D."/>
            <person name="Holmes D.S."/>
        </authorList>
    </citation>
    <scope>NUCLEOTIDE SEQUENCE [LARGE SCALE GENOMIC DNA]</scope>
    <source>
        <strain evidence="3">ATCC 51756 / DSM 8584 / KU</strain>
    </source>
</reference>
<protein>
    <submittedName>
        <fullName evidence="2">Uncharacterized protein</fullName>
    </submittedName>
</protein>
<evidence type="ECO:0000313" key="3">
    <source>
        <dbReference type="Proteomes" id="UP000005522"/>
    </source>
</evidence>
<evidence type="ECO:0000256" key="1">
    <source>
        <dbReference type="SAM" id="Phobius"/>
    </source>
</evidence>
<dbReference type="Proteomes" id="UP000005522">
    <property type="component" value="Chromosome"/>
</dbReference>
<sequence>MSWPLFSLFLYAFGTLVVYLLATHQTGTYFGSLLKPKNFSFLYAVLEVLMRMVIGCLSSIFLLLCSTLVEYSCSSLGDVFR</sequence>
<gene>
    <name evidence="2" type="ORF">Acaty_c1819</name>
</gene>
<proteinExistence type="predicted"/>
<keyword evidence="1" id="KW-0472">Membrane</keyword>
<feature type="transmembrane region" description="Helical" evidence="1">
    <location>
        <begin position="42"/>
        <end position="64"/>
    </location>
</feature>
<evidence type="ECO:0000313" key="2">
    <source>
        <dbReference type="EMBL" id="AIA55678.1"/>
    </source>
</evidence>
<keyword evidence="1" id="KW-1133">Transmembrane helix</keyword>
<name>A0A059ZW50_ACICK</name>
<dbReference type="HOGENOM" id="CLU_2566032_0_0_6"/>